<keyword evidence="1" id="KW-0808">Transferase</keyword>
<dbReference type="Pfam" id="PF13189">
    <property type="entry name" value="Cytidylate_kin2"/>
    <property type="match status" value="1"/>
</dbReference>
<evidence type="ECO:0000313" key="1">
    <source>
        <dbReference type="EMBL" id="MBB5182759.1"/>
    </source>
</evidence>
<sequence>MNRIITISREFGSGGRTIGKKVAEQLGIPCYDEELINRLAEASGMSEDFVKENSEYTVSGNWFANALAGRNMYGHSPQDDLWRIQSKIIYELAEKGPCVIVGRCADYLLRGKADCLTVFIHADPKFRAKRIVEVYGEREEAPLKRVKDKDKRRKAYYQFYTDSTWGDAENYHIALDSGVLGIDTCVDLIKRLY</sequence>
<protein>
    <submittedName>
        <fullName evidence="1">Cytidylate kinase</fullName>
    </submittedName>
</protein>
<gene>
    <name evidence="1" type="ORF">HNQ47_000778</name>
</gene>
<reference evidence="1 2" key="1">
    <citation type="submission" date="2020-08" db="EMBL/GenBank/DDBJ databases">
        <title>Genomic Encyclopedia of Type Strains, Phase IV (KMG-IV): sequencing the most valuable type-strain genomes for metagenomic binning, comparative biology and taxonomic classification.</title>
        <authorList>
            <person name="Goeker M."/>
        </authorList>
    </citation>
    <scope>NUCLEOTIDE SEQUENCE [LARGE SCALE GENOMIC DNA]</scope>
    <source>
        <strain evidence="1 2">DSM 25799</strain>
    </source>
</reference>
<dbReference type="EMBL" id="JACHHK010000002">
    <property type="protein sequence ID" value="MBB5182759.1"/>
    <property type="molecule type" value="Genomic_DNA"/>
</dbReference>
<dbReference type="Gene3D" id="3.40.50.300">
    <property type="entry name" value="P-loop containing nucleotide triphosphate hydrolases"/>
    <property type="match status" value="1"/>
</dbReference>
<dbReference type="InterPro" id="IPR027417">
    <property type="entry name" value="P-loop_NTPase"/>
</dbReference>
<keyword evidence="2" id="KW-1185">Reference proteome</keyword>
<accession>A0A7W8CXI7</accession>
<dbReference type="Proteomes" id="UP000539953">
    <property type="component" value="Unassembled WGS sequence"/>
</dbReference>
<evidence type="ECO:0000313" key="2">
    <source>
        <dbReference type="Proteomes" id="UP000539953"/>
    </source>
</evidence>
<dbReference type="AlphaFoldDB" id="A0A7W8CXI7"/>
<keyword evidence="1" id="KW-0418">Kinase</keyword>
<comment type="caution">
    <text evidence="1">The sequence shown here is derived from an EMBL/GenBank/DDBJ whole genome shotgun (WGS) entry which is preliminary data.</text>
</comment>
<dbReference type="GO" id="GO:0016301">
    <property type="term" value="F:kinase activity"/>
    <property type="evidence" value="ECO:0007669"/>
    <property type="project" value="UniProtKB-KW"/>
</dbReference>
<organism evidence="1 2">
    <name type="scientific">Catenisphaera adipataccumulans</name>
    <dbReference type="NCBI Taxonomy" id="700500"/>
    <lineage>
        <taxon>Bacteria</taxon>
        <taxon>Bacillati</taxon>
        <taxon>Bacillota</taxon>
        <taxon>Erysipelotrichia</taxon>
        <taxon>Erysipelotrichales</taxon>
        <taxon>Erysipelotrichaceae</taxon>
        <taxon>Catenisphaera</taxon>
    </lineage>
</organism>
<dbReference type="SUPFAM" id="SSF52540">
    <property type="entry name" value="P-loop containing nucleoside triphosphate hydrolases"/>
    <property type="match status" value="1"/>
</dbReference>
<proteinExistence type="predicted"/>
<name>A0A7W8CXI7_9FIRM</name>
<dbReference type="RefSeq" id="WP_246346042.1">
    <property type="nucleotide sequence ID" value="NZ_JACHHK010000002.1"/>
</dbReference>